<accession>A0A840BNR8</accession>
<proteinExistence type="predicted"/>
<keyword evidence="2" id="KW-1185">Reference proteome</keyword>
<organism evidence="1 2">
    <name type="scientific">Niveibacterium umoris</name>
    <dbReference type="NCBI Taxonomy" id="1193620"/>
    <lineage>
        <taxon>Bacteria</taxon>
        <taxon>Pseudomonadati</taxon>
        <taxon>Pseudomonadota</taxon>
        <taxon>Betaproteobacteria</taxon>
        <taxon>Rhodocyclales</taxon>
        <taxon>Rhodocyclaceae</taxon>
        <taxon>Niveibacterium</taxon>
    </lineage>
</organism>
<comment type="caution">
    <text evidence="1">The sequence shown here is derived from an EMBL/GenBank/DDBJ whole genome shotgun (WGS) entry which is preliminary data.</text>
</comment>
<evidence type="ECO:0000313" key="1">
    <source>
        <dbReference type="EMBL" id="MBB4014955.1"/>
    </source>
</evidence>
<dbReference type="EMBL" id="JACIET010000007">
    <property type="protein sequence ID" value="MBB4014955.1"/>
    <property type="molecule type" value="Genomic_DNA"/>
</dbReference>
<dbReference type="Proteomes" id="UP000561045">
    <property type="component" value="Unassembled WGS sequence"/>
</dbReference>
<reference evidence="1 2" key="1">
    <citation type="submission" date="2020-08" db="EMBL/GenBank/DDBJ databases">
        <title>Genomic Encyclopedia of Type Strains, Phase IV (KMG-IV): sequencing the most valuable type-strain genomes for metagenomic binning, comparative biology and taxonomic classification.</title>
        <authorList>
            <person name="Goeker M."/>
        </authorList>
    </citation>
    <scope>NUCLEOTIDE SEQUENCE [LARGE SCALE GENOMIC DNA]</scope>
    <source>
        <strain evidence="1 2">DSM 106739</strain>
    </source>
</reference>
<name>A0A840BNR8_9RHOO</name>
<gene>
    <name evidence="1" type="ORF">GGR36_004323</name>
</gene>
<protein>
    <submittedName>
        <fullName evidence="1">Uncharacterized protein</fullName>
    </submittedName>
</protein>
<evidence type="ECO:0000313" key="2">
    <source>
        <dbReference type="Proteomes" id="UP000561045"/>
    </source>
</evidence>
<dbReference type="AlphaFoldDB" id="A0A840BNR8"/>
<sequence>MRAWIHNLAMPSEPEIRNAFALLEQYWDGTLQTDLEPIKAKLWAWVDANGGPRVSSERSLLVARMVLCLAYENNRELEDMGFFDDLLHNYGVPRKTINLYGSGNPPPRT</sequence>